<dbReference type="EMBL" id="CARXXK010000002">
    <property type="protein sequence ID" value="CAI6352644.1"/>
    <property type="molecule type" value="Genomic_DNA"/>
</dbReference>
<reference evidence="1 2" key="1">
    <citation type="submission" date="2023-01" db="EMBL/GenBank/DDBJ databases">
        <authorList>
            <person name="Whitehead M."/>
        </authorList>
    </citation>
    <scope>NUCLEOTIDE SEQUENCE [LARGE SCALE GENOMIC DNA]</scope>
</reference>
<accession>A0AAV0WA18</accession>
<gene>
    <name evidence="1" type="ORF">MEUPH1_LOCUS8858</name>
</gene>
<organism evidence="1 2">
    <name type="scientific">Macrosiphum euphorbiae</name>
    <name type="common">potato aphid</name>
    <dbReference type="NCBI Taxonomy" id="13131"/>
    <lineage>
        <taxon>Eukaryota</taxon>
        <taxon>Metazoa</taxon>
        <taxon>Ecdysozoa</taxon>
        <taxon>Arthropoda</taxon>
        <taxon>Hexapoda</taxon>
        <taxon>Insecta</taxon>
        <taxon>Pterygota</taxon>
        <taxon>Neoptera</taxon>
        <taxon>Paraneoptera</taxon>
        <taxon>Hemiptera</taxon>
        <taxon>Sternorrhyncha</taxon>
        <taxon>Aphidomorpha</taxon>
        <taxon>Aphidoidea</taxon>
        <taxon>Aphididae</taxon>
        <taxon>Macrosiphini</taxon>
        <taxon>Macrosiphum</taxon>
    </lineage>
</organism>
<evidence type="ECO:0000313" key="1">
    <source>
        <dbReference type="EMBL" id="CAI6352644.1"/>
    </source>
</evidence>
<dbReference type="Proteomes" id="UP001160148">
    <property type="component" value="Unassembled WGS sequence"/>
</dbReference>
<sequence>MAVSAVNSTDSSASSSAHARHHLSQLNTACSALSRGSLQSTQCGCSYFPDPAEVKPEATMTGEKLGQMEIDLAESSRTPCRQVGDESLRPASGVIRLHCIPSRLPFCDSYFSDFFFGCNNSPPSPC</sequence>
<comment type="caution">
    <text evidence="1">The sequence shown here is derived from an EMBL/GenBank/DDBJ whole genome shotgun (WGS) entry which is preliminary data.</text>
</comment>
<evidence type="ECO:0000313" key="2">
    <source>
        <dbReference type="Proteomes" id="UP001160148"/>
    </source>
</evidence>
<dbReference type="AlphaFoldDB" id="A0AAV0WA18"/>
<name>A0AAV0WA18_9HEMI</name>
<proteinExistence type="predicted"/>
<protein>
    <submittedName>
        <fullName evidence="1">Uncharacterized protein</fullName>
    </submittedName>
</protein>
<keyword evidence="2" id="KW-1185">Reference proteome</keyword>